<proteinExistence type="predicted"/>
<protein>
    <submittedName>
        <fullName evidence="1">Uncharacterized protein</fullName>
    </submittedName>
</protein>
<dbReference type="EMBL" id="CADEPI010000224">
    <property type="protein sequence ID" value="CAB3381089.1"/>
    <property type="molecule type" value="Genomic_DNA"/>
</dbReference>
<dbReference type="AlphaFoldDB" id="A0A8S1DJ87"/>
<gene>
    <name evidence="1" type="ORF">CLODIP_2_CD11925</name>
</gene>
<accession>A0A8S1DJ87</accession>
<sequence length="92" mass="10339">MLIFGSIVCASLAYELQRANNDLLKALMATLPLLMILLLEDPMFALGGAATEIYYYIVNPPTLFLRTTSYFAAVETRLTEQQERMNALNSLF</sequence>
<dbReference type="Proteomes" id="UP000494165">
    <property type="component" value="Unassembled WGS sequence"/>
</dbReference>
<organism evidence="1 2">
    <name type="scientific">Cloeon dipterum</name>
    <dbReference type="NCBI Taxonomy" id="197152"/>
    <lineage>
        <taxon>Eukaryota</taxon>
        <taxon>Metazoa</taxon>
        <taxon>Ecdysozoa</taxon>
        <taxon>Arthropoda</taxon>
        <taxon>Hexapoda</taxon>
        <taxon>Insecta</taxon>
        <taxon>Pterygota</taxon>
        <taxon>Palaeoptera</taxon>
        <taxon>Ephemeroptera</taxon>
        <taxon>Pisciforma</taxon>
        <taxon>Baetidae</taxon>
        <taxon>Cloeon</taxon>
    </lineage>
</organism>
<evidence type="ECO:0000313" key="1">
    <source>
        <dbReference type="EMBL" id="CAB3381089.1"/>
    </source>
</evidence>
<reference evidence="1 2" key="1">
    <citation type="submission" date="2020-04" db="EMBL/GenBank/DDBJ databases">
        <authorList>
            <person name="Alioto T."/>
            <person name="Alioto T."/>
            <person name="Gomez Garrido J."/>
        </authorList>
    </citation>
    <scope>NUCLEOTIDE SEQUENCE [LARGE SCALE GENOMIC DNA]</scope>
</reference>
<keyword evidence="2" id="KW-1185">Reference proteome</keyword>
<comment type="caution">
    <text evidence="1">The sequence shown here is derived from an EMBL/GenBank/DDBJ whole genome shotgun (WGS) entry which is preliminary data.</text>
</comment>
<name>A0A8S1DJ87_9INSE</name>
<evidence type="ECO:0000313" key="2">
    <source>
        <dbReference type="Proteomes" id="UP000494165"/>
    </source>
</evidence>